<dbReference type="AlphaFoldDB" id="S5DVE7"/>
<evidence type="ECO:0000313" key="2">
    <source>
        <dbReference type="EMBL" id="AGQ18897.1"/>
    </source>
</evidence>
<accession>S5DVE7</accession>
<feature type="signal peptide" evidence="1">
    <location>
        <begin position="1"/>
        <end position="29"/>
    </location>
</feature>
<organism evidence="2">
    <name type="scientific">Candidatus Actinomarina minuta</name>
    <dbReference type="NCBI Taxonomy" id="1389454"/>
    <lineage>
        <taxon>Bacteria</taxon>
        <taxon>Bacillati</taxon>
        <taxon>Actinomycetota</taxon>
        <taxon>Actinomycetes</taxon>
        <taxon>Candidatus Actinomarinidae</taxon>
        <taxon>Candidatus Actinomarinales</taxon>
        <taxon>Candidatus Actinomarineae</taxon>
        <taxon>Candidatus Actinomarinaceae</taxon>
        <taxon>Candidatus Actinomarina</taxon>
    </lineage>
</organism>
<proteinExistence type="predicted"/>
<protein>
    <submittedName>
        <fullName evidence="2">MedDCM-OCT-S28-C64-cds27</fullName>
    </submittedName>
</protein>
<reference evidence="2" key="1">
    <citation type="journal article" date="2013" name="Sci. Rep.">
        <title>Metagenomics uncovers a new group of low GC and ultra-small marine Actinobacteria.</title>
        <authorList>
            <person name="Ghai R."/>
            <person name="Mizuno C.M."/>
            <person name="Picazo A."/>
            <person name="Camacho A."/>
            <person name="Rodriguez-Valera F."/>
        </authorList>
    </citation>
    <scope>NUCLEOTIDE SEQUENCE</scope>
</reference>
<dbReference type="EMBL" id="KC811115">
    <property type="protein sequence ID" value="AGQ18897.1"/>
    <property type="molecule type" value="Genomic_DNA"/>
</dbReference>
<sequence>MVETRCSLVMTKSLLLIPLFFLFSLCSNPTETQESFFNQTIDENPEETNATVPTKEFIISDYFDEMEFSVPQDYFAQEILVSEDVPQYVVDEYIEVQSLLNETVGSYNRYLMIIYTDNENSKNIFKRLEEVHWPFELNIVDGYLIASGCLTGSGYELNPPDVYALCLMDYNFVNNPHESIERGLSEAQRKAILYHGYIHEYFHRYQRAYHRELNMGTPEVGTPMWWIEGAAIVFPNIWLSQNYQNISAFEGLGFYDVNVEGMDLNSWYAWTKKEAMGVSDYDRCNNYEFGKNEEQYETAQCFIGMANAYLAYITSYQTVWVDIPSDIYELGFAKSFEKHVGMTMDEFYVKFNAFLREGNPDDLPPEGFWPTEPINSFVSFP</sequence>
<evidence type="ECO:0000256" key="1">
    <source>
        <dbReference type="SAM" id="SignalP"/>
    </source>
</evidence>
<name>S5DVE7_9ACTN</name>
<keyword evidence="1" id="KW-0732">Signal</keyword>
<feature type="chain" id="PRO_5038696177" evidence="1">
    <location>
        <begin position="30"/>
        <end position="381"/>
    </location>
</feature>